<evidence type="ECO:0000313" key="2">
    <source>
        <dbReference type="EMBL" id="KAG5632646.1"/>
    </source>
</evidence>
<dbReference type="AlphaFoldDB" id="A0A9J6B7H4"/>
<evidence type="ECO:0000313" key="3">
    <source>
        <dbReference type="Proteomes" id="UP000824120"/>
    </source>
</evidence>
<organism evidence="2 3">
    <name type="scientific">Solanum commersonii</name>
    <name type="common">Commerson's wild potato</name>
    <name type="synonym">Commerson's nightshade</name>
    <dbReference type="NCBI Taxonomy" id="4109"/>
    <lineage>
        <taxon>Eukaryota</taxon>
        <taxon>Viridiplantae</taxon>
        <taxon>Streptophyta</taxon>
        <taxon>Embryophyta</taxon>
        <taxon>Tracheophyta</taxon>
        <taxon>Spermatophyta</taxon>
        <taxon>Magnoliopsida</taxon>
        <taxon>eudicotyledons</taxon>
        <taxon>Gunneridae</taxon>
        <taxon>Pentapetalae</taxon>
        <taxon>asterids</taxon>
        <taxon>lamiids</taxon>
        <taxon>Solanales</taxon>
        <taxon>Solanaceae</taxon>
        <taxon>Solanoideae</taxon>
        <taxon>Solaneae</taxon>
        <taxon>Solanum</taxon>
    </lineage>
</organism>
<evidence type="ECO:0000256" key="1">
    <source>
        <dbReference type="SAM" id="MobiDB-lite"/>
    </source>
</evidence>
<dbReference type="Proteomes" id="UP000824120">
    <property type="component" value="Chromosome 1"/>
</dbReference>
<dbReference type="EMBL" id="JACXVP010000001">
    <property type="protein sequence ID" value="KAG5632646.1"/>
    <property type="molecule type" value="Genomic_DNA"/>
</dbReference>
<protein>
    <submittedName>
        <fullName evidence="2">Uncharacterized protein</fullName>
    </submittedName>
</protein>
<gene>
    <name evidence="2" type="ORF">H5410_004363</name>
</gene>
<accession>A0A9J6B7H4</accession>
<comment type="caution">
    <text evidence="2">The sequence shown here is derived from an EMBL/GenBank/DDBJ whole genome shotgun (WGS) entry which is preliminary data.</text>
</comment>
<feature type="compositionally biased region" description="Basic and acidic residues" evidence="1">
    <location>
        <begin position="1"/>
        <end position="17"/>
    </location>
</feature>
<keyword evidence="3" id="KW-1185">Reference proteome</keyword>
<dbReference type="OrthoDB" id="1316638at2759"/>
<name>A0A9J6B7H4_SOLCO</name>
<sequence length="226" mass="26281">MDKELQQMKSQQHDNKYAELSQSEDLKILELEGDDGKHRKTQTNNLLYAATGSTFATKGENKMRYVNTNMNKIFEKPFTPKTQNEPVLIQPQITTYKESLGQNKKTYNHITRAYIENIHKIQTFLNQNPRSKNAKNPDEDYITQTLQGYNKLIAQPGTSTNLVGTCYHYGLLSTVYTVTGDEISTIPELHKAFMHYKRITKGTLFYIKFIQHQRKYYMTKSSLSYK</sequence>
<feature type="region of interest" description="Disordered" evidence="1">
    <location>
        <begin position="1"/>
        <end position="21"/>
    </location>
</feature>
<reference evidence="2 3" key="1">
    <citation type="submission" date="2020-09" db="EMBL/GenBank/DDBJ databases">
        <title>De no assembly of potato wild relative species, Solanum commersonii.</title>
        <authorList>
            <person name="Cho K."/>
        </authorList>
    </citation>
    <scope>NUCLEOTIDE SEQUENCE [LARGE SCALE GENOMIC DNA]</scope>
    <source>
        <strain evidence="2">LZ3.2</strain>
        <tissue evidence="2">Leaf</tissue>
    </source>
</reference>
<proteinExistence type="predicted"/>